<dbReference type="InterPro" id="IPR004045">
    <property type="entry name" value="Glutathione_S-Trfase_N"/>
</dbReference>
<reference evidence="4" key="1">
    <citation type="submission" date="2013-07" db="EMBL/GenBank/DDBJ databases">
        <title>The Genome Sequence of Cryptococcus bestiolae CBS10118.</title>
        <authorList>
            <consortium name="The Broad Institute Genome Sequencing Platform"/>
            <person name="Cuomo C."/>
            <person name="Litvintseva A."/>
            <person name="Chen Y."/>
            <person name="Heitman J."/>
            <person name="Sun S."/>
            <person name="Springer D."/>
            <person name="Dromer F."/>
            <person name="Young S.K."/>
            <person name="Zeng Q."/>
            <person name="Gargeya S."/>
            <person name="Fitzgerald M."/>
            <person name="Abouelleil A."/>
            <person name="Alvarado L."/>
            <person name="Berlin A.M."/>
            <person name="Chapman S.B."/>
            <person name="Dewar J."/>
            <person name="Goldberg J."/>
            <person name="Griggs A."/>
            <person name="Gujja S."/>
            <person name="Hansen M."/>
            <person name="Howarth C."/>
            <person name="Imamovic A."/>
            <person name="Larimer J."/>
            <person name="McCowan C."/>
            <person name="Murphy C."/>
            <person name="Pearson M."/>
            <person name="Priest M."/>
            <person name="Roberts A."/>
            <person name="Saif S."/>
            <person name="Shea T."/>
            <person name="Sykes S."/>
            <person name="Wortman J."/>
            <person name="Nusbaum C."/>
            <person name="Birren B."/>
        </authorList>
    </citation>
    <scope>NUCLEOTIDE SEQUENCE [LARGE SCALE GENOMIC DNA]</scope>
    <source>
        <strain evidence="4">CBS 10118</strain>
    </source>
</reference>
<dbReference type="Pfam" id="PF14497">
    <property type="entry name" value="GST_C_3"/>
    <property type="match status" value="1"/>
</dbReference>
<evidence type="ECO:0000313" key="6">
    <source>
        <dbReference type="Proteomes" id="UP000092730"/>
    </source>
</evidence>
<feature type="domain" description="GST N-terminal" evidence="2">
    <location>
        <begin position="10"/>
        <end position="106"/>
    </location>
</feature>
<dbReference type="InterPro" id="IPR004046">
    <property type="entry name" value="GST_C"/>
</dbReference>
<reference evidence="4" key="3">
    <citation type="submission" date="2014-01" db="EMBL/GenBank/DDBJ databases">
        <title>Evolution of pathogenesis and genome organization in the Tremellales.</title>
        <authorList>
            <person name="Cuomo C."/>
            <person name="Litvintseva A."/>
            <person name="Heitman J."/>
            <person name="Chen Y."/>
            <person name="Sun S."/>
            <person name="Springer D."/>
            <person name="Dromer F."/>
            <person name="Young S."/>
            <person name="Zeng Q."/>
            <person name="Chapman S."/>
            <person name="Gujja S."/>
            <person name="Saif S."/>
            <person name="Birren B."/>
        </authorList>
    </citation>
    <scope>NUCLEOTIDE SEQUENCE</scope>
    <source>
        <strain evidence="4">CBS 10118</strain>
    </source>
</reference>
<dbReference type="AlphaFoldDB" id="A0A1B9FUN2"/>
<reference evidence="5" key="2">
    <citation type="submission" date="2013-07" db="EMBL/GenBank/DDBJ databases">
        <authorList>
            <consortium name="The Broad Institute Genome Sequencing Platform"/>
            <person name="Cuomo C."/>
            <person name="Litvintseva A."/>
            <person name="Chen Y."/>
            <person name="Heitman J."/>
            <person name="Sun S."/>
            <person name="Springer D."/>
            <person name="Dromer F."/>
            <person name="Young S.K."/>
            <person name="Zeng Q."/>
            <person name="Gargeya S."/>
            <person name="Fitzgerald M."/>
            <person name="Abouelleil A."/>
            <person name="Alvarado L."/>
            <person name="Berlin A.M."/>
            <person name="Chapman S.B."/>
            <person name="Dewar J."/>
            <person name="Goldberg J."/>
            <person name="Griggs A."/>
            <person name="Gujja S."/>
            <person name="Hansen M."/>
            <person name="Howarth C."/>
            <person name="Imamovic A."/>
            <person name="Larimer J."/>
            <person name="McCowan C."/>
            <person name="Murphy C."/>
            <person name="Pearson M."/>
            <person name="Priest M."/>
            <person name="Roberts A."/>
            <person name="Saif S."/>
            <person name="Shea T."/>
            <person name="Sykes S."/>
            <person name="Wortman J."/>
            <person name="Nusbaum C."/>
            <person name="Birren B."/>
        </authorList>
    </citation>
    <scope>NUCLEOTIDE SEQUENCE</scope>
    <source>
        <strain evidence="5">CBS 10118</strain>
    </source>
</reference>
<proteinExistence type="inferred from homology"/>
<sequence length="344" mass="38423">MANTDSETLPKAILYSWPTSVWSTVPQLCLHEKGYSNDEYIIKYVDITKGENFAPSYLKINMNGTIPTLVVPTLETTGSDVDTRYRSLRDTISICDFLDHARSASSGHVQHPDKPAPTLAPATIEGKGLSDEIINLIHVYTVDPNFVALAARDEAELRDKASRPPGQSLALRRESLQRYLEEAKQAVAESAVAPKEGSLTWEQKTVKFLEEKVQSNEQIWELYNGKAGKEKEEQFFEVCKKTWTESLPEAFTKLENLFKGPFALGDQVSLADLHTISWLTRLISIAGGEPDAAGIDSLLPHLGGYKFGPKVRKFWEEWVERESFKNVLVPACGAFKYQGIQDGK</sequence>
<dbReference type="Pfam" id="PF13417">
    <property type="entry name" value="GST_N_3"/>
    <property type="match status" value="1"/>
</dbReference>
<evidence type="ECO:0000313" key="5">
    <source>
        <dbReference type="EMBL" id="WVW86930.1"/>
    </source>
</evidence>
<gene>
    <name evidence="4" type="ORF">I302_08126</name>
    <name evidence="5" type="ORF">I302_108985</name>
</gene>
<dbReference type="InterPro" id="IPR036249">
    <property type="entry name" value="Thioredoxin-like_sf"/>
</dbReference>
<comment type="similarity">
    <text evidence="1">Belongs to the GST superfamily.</text>
</comment>
<evidence type="ECO:0008006" key="7">
    <source>
        <dbReference type="Google" id="ProtNLM"/>
    </source>
</evidence>
<dbReference type="EMBL" id="KI894025">
    <property type="protein sequence ID" value="OCF22477.1"/>
    <property type="molecule type" value="Genomic_DNA"/>
</dbReference>
<dbReference type="SUPFAM" id="SSF47616">
    <property type="entry name" value="GST C-terminal domain-like"/>
    <property type="match status" value="1"/>
</dbReference>
<feature type="domain" description="GST C-terminal" evidence="3">
    <location>
        <begin position="199"/>
        <end position="344"/>
    </location>
</feature>
<dbReference type="RefSeq" id="XP_019043547.1">
    <property type="nucleotide sequence ID" value="XM_019194711.1"/>
</dbReference>
<dbReference type="VEuPathDB" id="FungiDB:I302_08126"/>
<protein>
    <recommendedName>
        <fullName evidence="7">GST N-terminal domain-containing protein</fullName>
    </recommendedName>
</protein>
<organism evidence="4">
    <name type="scientific">Kwoniella bestiolae CBS 10118</name>
    <dbReference type="NCBI Taxonomy" id="1296100"/>
    <lineage>
        <taxon>Eukaryota</taxon>
        <taxon>Fungi</taxon>
        <taxon>Dikarya</taxon>
        <taxon>Basidiomycota</taxon>
        <taxon>Agaricomycotina</taxon>
        <taxon>Tremellomycetes</taxon>
        <taxon>Tremellales</taxon>
        <taxon>Cryptococcaceae</taxon>
        <taxon>Kwoniella</taxon>
    </lineage>
</organism>
<dbReference type="Gene3D" id="1.20.1050.10">
    <property type="match status" value="1"/>
</dbReference>
<evidence type="ECO:0000256" key="1">
    <source>
        <dbReference type="ARBA" id="ARBA00007409"/>
    </source>
</evidence>
<dbReference type="InterPro" id="IPR036282">
    <property type="entry name" value="Glutathione-S-Trfase_C_sf"/>
</dbReference>
<reference evidence="5" key="4">
    <citation type="submission" date="2024-02" db="EMBL/GenBank/DDBJ databases">
        <title>Comparative genomics of Cryptococcus and Kwoniella reveals pathogenesis evolution and contrasting modes of karyotype evolution via chromosome fusion or intercentromeric recombination.</title>
        <authorList>
            <person name="Coelho M.A."/>
            <person name="David-Palma M."/>
            <person name="Shea T."/>
            <person name="Bowers K."/>
            <person name="McGinley-Smith S."/>
            <person name="Mohammad A.W."/>
            <person name="Gnirke A."/>
            <person name="Yurkov A.M."/>
            <person name="Nowrousian M."/>
            <person name="Sun S."/>
            <person name="Cuomo C.A."/>
            <person name="Heitman J."/>
        </authorList>
    </citation>
    <scope>NUCLEOTIDE SEQUENCE</scope>
    <source>
        <strain evidence="5">CBS 10118</strain>
    </source>
</reference>
<name>A0A1B9FUN2_9TREE</name>
<evidence type="ECO:0000259" key="2">
    <source>
        <dbReference type="PROSITE" id="PS50404"/>
    </source>
</evidence>
<dbReference type="Gene3D" id="3.40.30.10">
    <property type="entry name" value="Glutaredoxin"/>
    <property type="match status" value="1"/>
</dbReference>
<dbReference type="PROSITE" id="PS50404">
    <property type="entry name" value="GST_NTER"/>
    <property type="match status" value="1"/>
</dbReference>
<dbReference type="STRING" id="1296100.A0A1B9FUN2"/>
<dbReference type="PANTHER" id="PTHR44051">
    <property type="entry name" value="GLUTATHIONE S-TRANSFERASE-RELATED"/>
    <property type="match status" value="1"/>
</dbReference>
<dbReference type="SUPFAM" id="SSF52833">
    <property type="entry name" value="Thioredoxin-like"/>
    <property type="match status" value="1"/>
</dbReference>
<dbReference type="GeneID" id="30212525"/>
<accession>A0A1B9FUN2</accession>
<dbReference type="EMBL" id="CP144548">
    <property type="protein sequence ID" value="WVW86930.1"/>
    <property type="molecule type" value="Genomic_DNA"/>
</dbReference>
<keyword evidence="6" id="KW-1185">Reference proteome</keyword>
<dbReference type="KEGG" id="kbi:30212525"/>
<evidence type="ECO:0000313" key="4">
    <source>
        <dbReference type="EMBL" id="OCF22477.1"/>
    </source>
</evidence>
<dbReference type="Proteomes" id="UP000092730">
    <property type="component" value="Chromosome 8"/>
</dbReference>
<dbReference type="PANTHER" id="PTHR44051:SF8">
    <property type="entry name" value="GLUTATHIONE S-TRANSFERASE GSTA"/>
    <property type="match status" value="1"/>
</dbReference>
<dbReference type="PROSITE" id="PS50405">
    <property type="entry name" value="GST_CTER"/>
    <property type="match status" value="1"/>
</dbReference>
<dbReference type="OrthoDB" id="412788at2759"/>
<dbReference type="InterPro" id="IPR010987">
    <property type="entry name" value="Glutathione-S-Trfase_C-like"/>
</dbReference>
<evidence type="ECO:0000259" key="3">
    <source>
        <dbReference type="PROSITE" id="PS50405"/>
    </source>
</evidence>